<dbReference type="SFLD" id="SFLDS00032">
    <property type="entry name" value="Radical_SAM_3-amino-3-carboxyp"/>
    <property type="match status" value="1"/>
</dbReference>
<evidence type="ECO:0000256" key="3">
    <source>
        <dbReference type="ARBA" id="ARBA00012221"/>
    </source>
</evidence>
<evidence type="ECO:0000256" key="7">
    <source>
        <dbReference type="ARBA" id="ARBA00023004"/>
    </source>
</evidence>
<gene>
    <name evidence="11" type="primary">dph2</name>
    <name evidence="11" type="ORF">H1016_00395</name>
</gene>
<evidence type="ECO:0000313" key="12">
    <source>
        <dbReference type="Proteomes" id="UP000646946"/>
    </source>
</evidence>
<comment type="function">
    <text evidence="10">Catalyzes the first step of diphthamide biosynthesis, i.e. the transfer of the 3-amino-3-carboxypropyl group from S-adenosyl-L-methionine (SAM) to the C2 position of the imidazole ring of the target histidine residue in translation elongation factor 2 (EF-2).</text>
</comment>
<keyword evidence="12" id="KW-1185">Reference proteome</keyword>
<keyword evidence="5 10" id="KW-0949">S-adenosyl-L-methionine</keyword>
<dbReference type="InterPro" id="IPR016435">
    <property type="entry name" value="DPH1/DPH2"/>
</dbReference>
<accession>A0A832V2U8</accession>
<evidence type="ECO:0000256" key="2">
    <source>
        <dbReference type="ARBA" id="ARBA00005156"/>
    </source>
</evidence>
<keyword evidence="4 10" id="KW-0808">Transferase</keyword>
<keyword evidence="6 10" id="KW-0479">Metal-binding</keyword>
<dbReference type="PIRSF" id="PIRSF004967">
    <property type="entry name" value="DPH1"/>
    <property type="match status" value="1"/>
</dbReference>
<sequence>MGYKISEAIEKYAEQIKNAKKIAMQLPDGLKTKSSEIENEIRKYSNGAEIFVLGGSNFGGCDLRDLEAEKSVADLLLHFGHANFGVQSKIKTIYLEIQSDLNIEKAVQKAAKEIKEQKIGLITTIQHIESLEKAKEILEKNGKQVFTAQPKGKSARAAQLLGCDWSAGSALKDKVDCYLYIGTGNFHPLPLAIDTDKKVYVADPELNQVRELTDFKKKILKQIAIKIEKAKSANKFGILVTTKPGQKREKLAEKIKEQIENNGKTAQILVFDTIDYNVLQNLKLDAYVNTACPRIPLDDIEAFDKPILSPPELEIVLGLRKWEEYRLDHF</sequence>
<dbReference type="EMBL" id="DVAB01000004">
    <property type="protein sequence ID" value="HIJ99981.1"/>
    <property type="molecule type" value="Genomic_DNA"/>
</dbReference>
<keyword evidence="8 10" id="KW-0411">Iron-sulfur</keyword>
<evidence type="ECO:0000256" key="6">
    <source>
        <dbReference type="ARBA" id="ARBA00022723"/>
    </source>
</evidence>
<dbReference type="InterPro" id="IPR042264">
    <property type="entry name" value="DPH1/DPH2_2"/>
</dbReference>
<dbReference type="PANTHER" id="PTHR10762:SF1">
    <property type="entry name" value="2-(3-AMINO-3-CARBOXYPROPYL)HISTIDINE SYNTHASE SUBUNIT 1"/>
    <property type="match status" value="1"/>
</dbReference>
<dbReference type="FunFam" id="3.40.50.11860:FF:000001">
    <property type="entry name" value="2-(3-amino-3-carboxypropyl)histidine synthase subunit 2"/>
    <property type="match status" value="1"/>
</dbReference>
<evidence type="ECO:0000256" key="8">
    <source>
        <dbReference type="ARBA" id="ARBA00023014"/>
    </source>
</evidence>
<dbReference type="UniPathway" id="UPA00559"/>
<dbReference type="InterPro" id="IPR042263">
    <property type="entry name" value="DPH1/DPH2_1"/>
</dbReference>
<dbReference type="Gene3D" id="3.40.50.11850">
    <property type="entry name" value="Diphthamide synthesis DPH1/DPH2 domain 2"/>
    <property type="match status" value="1"/>
</dbReference>
<reference evidence="11 12" key="1">
    <citation type="journal article" name="Nat. Commun.">
        <title>Undinarchaeota illuminate DPANN phylogeny and the impact of gene transfer on archaeal evolution.</title>
        <authorList>
            <person name="Dombrowski N."/>
            <person name="Williams T.A."/>
            <person name="Sun J."/>
            <person name="Woodcroft B.J."/>
            <person name="Lee J.H."/>
            <person name="Minh B.Q."/>
            <person name="Rinke C."/>
            <person name="Spang A."/>
        </authorList>
    </citation>
    <scope>NUCLEOTIDE SEQUENCE [LARGE SCALE GENOMIC DNA]</scope>
    <source>
        <strain evidence="11">MAG_bin1129</strain>
    </source>
</reference>
<proteinExistence type="inferred from homology"/>
<dbReference type="InterPro" id="IPR035435">
    <property type="entry name" value="DPH1/DPH2_euk_archaea"/>
</dbReference>
<dbReference type="Proteomes" id="UP000646946">
    <property type="component" value="Unassembled WGS sequence"/>
</dbReference>
<dbReference type="EC" id="2.5.1.108" evidence="3 10"/>
<dbReference type="GO" id="GO:0090560">
    <property type="term" value="F:2-(3-amino-3-carboxypropyl)histidine synthase activity"/>
    <property type="evidence" value="ECO:0007669"/>
    <property type="project" value="UniProtKB-UniRule"/>
</dbReference>
<evidence type="ECO:0000256" key="9">
    <source>
        <dbReference type="ARBA" id="ARBA00048403"/>
    </source>
</evidence>
<dbReference type="Gene3D" id="3.40.50.11840">
    <property type="entry name" value="Diphthamide synthesis DPH1/DPH2 domain 1"/>
    <property type="match status" value="1"/>
</dbReference>
<dbReference type="InterPro" id="IPR042265">
    <property type="entry name" value="DPH1/DPH2_3"/>
</dbReference>
<dbReference type="GO" id="GO:0046872">
    <property type="term" value="F:metal ion binding"/>
    <property type="evidence" value="ECO:0007669"/>
    <property type="project" value="UniProtKB-KW"/>
</dbReference>
<evidence type="ECO:0000256" key="1">
    <source>
        <dbReference type="ARBA" id="ARBA00001966"/>
    </source>
</evidence>
<keyword evidence="10" id="KW-0004">4Fe-4S</keyword>
<evidence type="ECO:0000256" key="10">
    <source>
        <dbReference type="PIRNR" id="PIRNR004967"/>
    </source>
</evidence>
<comment type="similarity">
    <text evidence="10">Belongs to the DPH1/DPH2 family.</text>
</comment>
<dbReference type="InterPro" id="IPR022428">
    <property type="entry name" value="Dph2_arc"/>
</dbReference>
<comment type="caution">
    <text evidence="11">The sequence shown here is derived from an EMBL/GenBank/DDBJ whole genome shotgun (WGS) entry which is preliminary data.</text>
</comment>
<protein>
    <recommendedName>
        <fullName evidence="3 10">2-(3-amino-3-carboxypropyl)histidine synthase</fullName>
        <ecNumber evidence="3 10">2.5.1.108</ecNumber>
    </recommendedName>
</protein>
<evidence type="ECO:0000256" key="5">
    <source>
        <dbReference type="ARBA" id="ARBA00022691"/>
    </source>
</evidence>
<dbReference type="Gene3D" id="3.40.50.11860">
    <property type="entry name" value="Diphthamide synthesis DPH1/DPH2 domain 3"/>
    <property type="match status" value="1"/>
</dbReference>
<organism evidence="11 12">
    <name type="scientific">Candidatus Naiadarchaeum limnaeum</name>
    <dbReference type="NCBI Taxonomy" id="2756139"/>
    <lineage>
        <taxon>Archaea</taxon>
        <taxon>Candidatus Undinarchaeota</taxon>
        <taxon>Candidatus Undinarchaeia</taxon>
        <taxon>Candidatus Naiadarchaeales</taxon>
        <taxon>Candidatus Naiadarchaeaceae</taxon>
        <taxon>Candidatus Naiadarchaeum</taxon>
    </lineage>
</organism>
<dbReference type="NCBIfam" id="TIGR00322">
    <property type="entry name" value="diphth2_R"/>
    <property type="match status" value="1"/>
</dbReference>
<dbReference type="PANTHER" id="PTHR10762">
    <property type="entry name" value="DIPHTHAMIDE BIOSYNTHESIS PROTEIN"/>
    <property type="match status" value="1"/>
</dbReference>
<name>A0A832V2U8_9ARCH</name>
<evidence type="ECO:0000313" key="11">
    <source>
        <dbReference type="EMBL" id="HIJ99981.1"/>
    </source>
</evidence>
<comment type="catalytic activity">
    <reaction evidence="9 10">
        <text>L-histidyl-[translation elongation factor 2] + S-adenosyl-L-methionine = 2-[(3S)-amino-3-carboxypropyl]-L-histidyl-[translation elongation factor 2] + S-methyl-5'-thioadenosine + H(+)</text>
        <dbReference type="Rhea" id="RHEA:36783"/>
        <dbReference type="Rhea" id="RHEA-COMP:9748"/>
        <dbReference type="Rhea" id="RHEA-COMP:9749"/>
        <dbReference type="ChEBI" id="CHEBI:15378"/>
        <dbReference type="ChEBI" id="CHEBI:17509"/>
        <dbReference type="ChEBI" id="CHEBI:29979"/>
        <dbReference type="ChEBI" id="CHEBI:59789"/>
        <dbReference type="ChEBI" id="CHEBI:73995"/>
        <dbReference type="EC" id="2.5.1.108"/>
    </reaction>
</comment>
<evidence type="ECO:0000256" key="4">
    <source>
        <dbReference type="ARBA" id="ARBA00022679"/>
    </source>
</evidence>
<dbReference type="AlphaFoldDB" id="A0A832V2U8"/>
<comment type="cofactor">
    <cofactor evidence="1 10">
        <name>[4Fe-4S] cluster</name>
        <dbReference type="ChEBI" id="CHEBI:49883"/>
    </cofactor>
</comment>
<dbReference type="GO" id="GO:0051539">
    <property type="term" value="F:4 iron, 4 sulfur cluster binding"/>
    <property type="evidence" value="ECO:0007669"/>
    <property type="project" value="UniProtKB-UniRule"/>
</dbReference>
<keyword evidence="7 10" id="KW-0408">Iron</keyword>
<comment type="pathway">
    <text evidence="2 10">Protein modification; peptidyl-diphthamide biosynthesis.</text>
</comment>
<dbReference type="Pfam" id="PF01866">
    <property type="entry name" value="Diphthamide_syn"/>
    <property type="match status" value="1"/>
</dbReference>
<dbReference type="NCBIfam" id="TIGR03682">
    <property type="entry name" value="arCOG04112"/>
    <property type="match status" value="1"/>
</dbReference>
<dbReference type="GO" id="GO:0017183">
    <property type="term" value="P:protein histidyl modification to diphthamide"/>
    <property type="evidence" value="ECO:0007669"/>
    <property type="project" value="UniProtKB-UniRule"/>
</dbReference>